<dbReference type="PANTHER" id="PTHR12890">
    <property type="entry name" value="DREV PROTEIN"/>
    <property type="match status" value="1"/>
</dbReference>
<dbReference type="Pfam" id="PF05219">
    <property type="entry name" value="DREV"/>
    <property type="match status" value="1"/>
</dbReference>
<feature type="non-terminal residue" evidence="1">
    <location>
        <position position="1"/>
    </location>
</feature>
<proteinExistence type="predicted"/>
<evidence type="ECO:0000313" key="2">
    <source>
        <dbReference type="Proteomes" id="UP000663842"/>
    </source>
</evidence>
<dbReference type="AlphaFoldDB" id="A0A820R3Z2"/>
<feature type="non-terminal residue" evidence="1">
    <location>
        <position position="43"/>
    </location>
</feature>
<dbReference type="GO" id="GO:0106370">
    <property type="term" value="F:protein-L-histidine N-pros-methyltransferase activity"/>
    <property type="evidence" value="ECO:0007669"/>
    <property type="project" value="InterPro"/>
</dbReference>
<gene>
    <name evidence="1" type="ORF">UXM345_LOCUS38937</name>
</gene>
<reference evidence="1" key="1">
    <citation type="submission" date="2021-02" db="EMBL/GenBank/DDBJ databases">
        <authorList>
            <person name="Nowell W R."/>
        </authorList>
    </citation>
    <scope>NUCLEOTIDE SEQUENCE</scope>
</reference>
<dbReference type="Proteomes" id="UP000663842">
    <property type="component" value="Unassembled WGS sequence"/>
</dbReference>
<organism evidence="1 2">
    <name type="scientific">Rotaria magnacalcarata</name>
    <dbReference type="NCBI Taxonomy" id="392030"/>
    <lineage>
        <taxon>Eukaryota</taxon>
        <taxon>Metazoa</taxon>
        <taxon>Spiralia</taxon>
        <taxon>Gnathifera</taxon>
        <taxon>Rotifera</taxon>
        <taxon>Eurotatoria</taxon>
        <taxon>Bdelloidea</taxon>
        <taxon>Philodinida</taxon>
        <taxon>Philodinidae</taxon>
        <taxon>Rotaria</taxon>
    </lineage>
</organism>
<dbReference type="EMBL" id="CAJOBF010034381">
    <property type="protein sequence ID" value="CAF4429217.1"/>
    <property type="molecule type" value="Genomic_DNA"/>
</dbReference>
<dbReference type="PANTHER" id="PTHR12890:SF0">
    <property type="entry name" value="PROTEIN-L-HISTIDINE N-PROS-METHYLTRANSFERASE"/>
    <property type="match status" value="1"/>
</dbReference>
<accession>A0A820R3Z2</accession>
<protein>
    <submittedName>
        <fullName evidence="1">Uncharacterized protein</fullName>
    </submittedName>
</protein>
<comment type="caution">
    <text evidence="1">The sequence shown here is derived from an EMBL/GenBank/DDBJ whole genome shotgun (WGS) entry which is preliminary data.</text>
</comment>
<dbReference type="InterPro" id="IPR007884">
    <property type="entry name" value="METL9"/>
</dbReference>
<name>A0A820R3Z2_9BILA</name>
<evidence type="ECO:0000313" key="1">
    <source>
        <dbReference type="EMBL" id="CAF4429217.1"/>
    </source>
</evidence>
<sequence>NGLIGRGRMFVYSTNQFKTLLGLDNNSQFKFKSLLDIGAGDGS</sequence>